<dbReference type="PIRSF" id="PIRSF006648">
    <property type="entry name" value="DrrB"/>
    <property type="match status" value="1"/>
</dbReference>
<keyword evidence="4 6" id="KW-0472">Membrane</keyword>
<feature type="domain" description="ABC-2 type transporter transmembrane" evidence="7">
    <location>
        <begin position="14"/>
        <end position="214"/>
    </location>
</feature>
<comment type="caution">
    <text evidence="8">The sequence shown here is derived from an EMBL/GenBank/DDBJ whole genome shotgun (WGS) entry which is preliminary data.</text>
</comment>
<dbReference type="PANTHER" id="PTHR43229">
    <property type="entry name" value="NODULATION PROTEIN J"/>
    <property type="match status" value="1"/>
</dbReference>
<dbReference type="InterPro" id="IPR051784">
    <property type="entry name" value="Nod_factor_ABC_transporter"/>
</dbReference>
<keyword evidence="2 6" id="KW-0812">Transmembrane</keyword>
<name>A0A939RSF8_9CELL</name>
<keyword evidence="3 6" id="KW-1133">Transmembrane helix</keyword>
<feature type="transmembrane region" description="Helical" evidence="6">
    <location>
        <begin position="105"/>
        <end position="128"/>
    </location>
</feature>
<dbReference type="PANTHER" id="PTHR43229:SF6">
    <property type="entry name" value="ABC-TYPE MULTIDRUG TRANSPORT SYSTEM, PERMEASE COMPONENT"/>
    <property type="match status" value="1"/>
</dbReference>
<dbReference type="GO" id="GO:0043190">
    <property type="term" value="C:ATP-binding cassette (ABC) transporter complex"/>
    <property type="evidence" value="ECO:0007669"/>
    <property type="project" value="InterPro"/>
</dbReference>
<feature type="transmembrane region" description="Helical" evidence="6">
    <location>
        <begin position="169"/>
        <end position="189"/>
    </location>
</feature>
<protein>
    <submittedName>
        <fullName evidence="8">ABC transporter permease</fullName>
    </submittedName>
</protein>
<dbReference type="GO" id="GO:0046677">
    <property type="term" value="P:response to antibiotic"/>
    <property type="evidence" value="ECO:0007669"/>
    <property type="project" value="UniProtKB-KW"/>
</dbReference>
<evidence type="ECO:0000313" key="9">
    <source>
        <dbReference type="Proteomes" id="UP000664209"/>
    </source>
</evidence>
<dbReference type="GO" id="GO:0140359">
    <property type="term" value="F:ABC-type transporter activity"/>
    <property type="evidence" value="ECO:0007669"/>
    <property type="project" value="InterPro"/>
</dbReference>
<accession>A0A939RSF8</accession>
<comment type="subcellular location">
    <subcellularLocation>
        <location evidence="1">Membrane</location>
        <topology evidence="1">Multi-pass membrane protein</topology>
    </subcellularLocation>
</comment>
<feature type="transmembrane region" description="Helical" evidence="6">
    <location>
        <begin position="26"/>
        <end position="45"/>
    </location>
</feature>
<dbReference type="AlphaFoldDB" id="A0A939RSF8"/>
<dbReference type="RefSeq" id="WP_208054777.1">
    <property type="nucleotide sequence ID" value="NZ_JAGEMK010000002.1"/>
</dbReference>
<keyword evidence="9" id="KW-1185">Reference proteome</keyword>
<dbReference type="InterPro" id="IPR013525">
    <property type="entry name" value="ABC2_TM"/>
</dbReference>
<reference evidence="8" key="1">
    <citation type="submission" date="2021-03" db="EMBL/GenBank/DDBJ databases">
        <title>Actinotalea soli sp. nov., isolated from soil.</title>
        <authorList>
            <person name="Ping W."/>
            <person name="Zhang J."/>
        </authorList>
    </citation>
    <scope>NUCLEOTIDE SEQUENCE</scope>
    <source>
        <strain evidence="8">BY-33</strain>
    </source>
</reference>
<evidence type="ECO:0000256" key="1">
    <source>
        <dbReference type="ARBA" id="ARBA00004141"/>
    </source>
</evidence>
<keyword evidence="5" id="KW-0046">Antibiotic resistance</keyword>
<evidence type="ECO:0000313" key="8">
    <source>
        <dbReference type="EMBL" id="MBO1751087.1"/>
    </source>
</evidence>
<dbReference type="InterPro" id="IPR000412">
    <property type="entry name" value="ABC_2_transport"/>
</dbReference>
<evidence type="ECO:0000256" key="3">
    <source>
        <dbReference type="ARBA" id="ARBA00022989"/>
    </source>
</evidence>
<sequence length="255" mass="26840">MTVDAGRELRLTLAHTRFQVLETVRIPIAVIGNMVFPALALSFFVLPQREIAGDTQLATQAVAQFALFAVMSTCIFTYGVGVAEDRAQPFDAYIRTLPAGPVPRLGGRLLSGGLFSLIALVPLLVLGAVATEAAPSAGQLIGGIGMVLLAGTPFLFAGLAIGYALSVKAALPIAQVILFPLAFGGGLFLPPEMFPGWLDTFSGFLPTRAGRDLLVHVTTGSGATVFDVVVLVGWTVLVAALAVTAYRRDQGRRFR</sequence>
<feature type="transmembrane region" description="Helical" evidence="6">
    <location>
        <begin position="65"/>
        <end position="84"/>
    </location>
</feature>
<feature type="transmembrane region" description="Helical" evidence="6">
    <location>
        <begin position="140"/>
        <end position="162"/>
    </location>
</feature>
<evidence type="ECO:0000256" key="2">
    <source>
        <dbReference type="ARBA" id="ARBA00022692"/>
    </source>
</evidence>
<evidence type="ECO:0000256" key="5">
    <source>
        <dbReference type="ARBA" id="ARBA00023251"/>
    </source>
</evidence>
<organism evidence="8 9">
    <name type="scientific">Actinotalea soli</name>
    <dbReference type="NCBI Taxonomy" id="2819234"/>
    <lineage>
        <taxon>Bacteria</taxon>
        <taxon>Bacillati</taxon>
        <taxon>Actinomycetota</taxon>
        <taxon>Actinomycetes</taxon>
        <taxon>Micrococcales</taxon>
        <taxon>Cellulomonadaceae</taxon>
        <taxon>Actinotalea</taxon>
    </lineage>
</organism>
<feature type="transmembrane region" description="Helical" evidence="6">
    <location>
        <begin position="223"/>
        <end position="246"/>
    </location>
</feature>
<proteinExistence type="predicted"/>
<evidence type="ECO:0000259" key="7">
    <source>
        <dbReference type="Pfam" id="PF01061"/>
    </source>
</evidence>
<evidence type="ECO:0000256" key="6">
    <source>
        <dbReference type="SAM" id="Phobius"/>
    </source>
</evidence>
<dbReference type="EMBL" id="JAGEMK010000002">
    <property type="protein sequence ID" value="MBO1751087.1"/>
    <property type="molecule type" value="Genomic_DNA"/>
</dbReference>
<gene>
    <name evidence="8" type="ORF">J4G33_04645</name>
</gene>
<dbReference type="Pfam" id="PF01061">
    <property type="entry name" value="ABC2_membrane"/>
    <property type="match status" value="1"/>
</dbReference>
<evidence type="ECO:0000256" key="4">
    <source>
        <dbReference type="ARBA" id="ARBA00023136"/>
    </source>
</evidence>
<dbReference type="Proteomes" id="UP000664209">
    <property type="component" value="Unassembled WGS sequence"/>
</dbReference>